<reference evidence="1" key="2">
    <citation type="submission" date="2020-11" db="EMBL/GenBank/DDBJ databases">
        <authorList>
            <person name="McCartney M.A."/>
            <person name="Auch B."/>
            <person name="Kono T."/>
            <person name="Mallez S."/>
            <person name="Becker A."/>
            <person name="Gohl D.M."/>
            <person name="Silverstein K.A.T."/>
            <person name="Koren S."/>
            <person name="Bechman K.B."/>
            <person name="Herman A."/>
            <person name="Abrahante J.E."/>
            <person name="Garbe J."/>
        </authorList>
    </citation>
    <scope>NUCLEOTIDE SEQUENCE</scope>
    <source>
        <strain evidence="1">Duluth1</strain>
        <tissue evidence="1">Whole animal</tissue>
    </source>
</reference>
<gene>
    <name evidence="1" type="ORF">DPMN_156216</name>
</gene>
<evidence type="ECO:0000313" key="2">
    <source>
        <dbReference type="Proteomes" id="UP000828390"/>
    </source>
</evidence>
<reference evidence="1" key="1">
    <citation type="journal article" date="2019" name="bioRxiv">
        <title>The Genome of the Zebra Mussel, Dreissena polymorpha: A Resource for Invasive Species Research.</title>
        <authorList>
            <person name="McCartney M.A."/>
            <person name="Auch B."/>
            <person name="Kono T."/>
            <person name="Mallez S."/>
            <person name="Zhang Y."/>
            <person name="Obille A."/>
            <person name="Becker A."/>
            <person name="Abrahante J.E."/>
            <person name="Garbe J."/>
            <person name="Badalamenti J.P."/>
            <person name="Herman A."/>
            <person name="Mangelson H."/>
            <person name="Liachko I."/>
            <person name="Sullivan S."/>
            <person name="Sone E.D."/>
            <person name="Koren S."/>
            <person name="Silverstein K.A.T."/>
            <person name="Beckman K.B."/>
            <person name="Gohl D.M."/>
        </authorList>
    </citation>
    <scope>NUCLEOTIDE SEQUENCE</scope>
    <source>
        <strain evidence="1">Duluth1</strain>
        <tissue evidence="1">Whole animal</tissue>
    </source>
</reference>
<comment type="caution">
    <text evidence="1">The sequence shown here is derived from an EMBL/GenBank/DDBJ whole genome shotgun (WGS) entry which is preliminary data.</text>
</comment>
<protein>
    <submittedName>
        <fullName evidence="1">Uncharacterized protein</fullName>
    </submittedName>
</protein>
<dbReference type="Proteomes" id="UP000828390">
    <property type="component" value="Unassembled WGS sequence"/>
</dbReference>
<keyword evidence="2" id="KW-1185">Reference proteome</keyword>
<name>A0A9D4FPD5_DREPO</name>
<proteinExistence type="predicted"/>
<evidence type="ECO:0000313" key="1">
    <source>
        <dbReference type="EMBL" id="KAH3802538.1"/>
    </source>
</evidence>
<dbReference type="AlphaFoldDB" id="A0A9D4FPD5"/>
<organism evidence="1 2">
    <name type="scientific">Dreissena polymorpha</name>
    <name type="common">Zebra mussel</name>
    <name type="synonym">Mytilus polymorpha</name>
    <dbReference type="NCBI Taxonomy" id="45954"/>
    <lineage>
        <taxon>Eukaryota</taxon>
        <taxon>Metazoa</taxon>
        <taxon>Spiralia</taxon>
        <taxon>Lophotrochozoa</taxon>
        <taxon>Mollusca</taxon>
        <taxon>Bivalvia</taxon>
        <taxon>Autobranchia</taxon>
        <taxon>Heteroconchia</taxon>
        <taxon>Euheterodonta</taxon>
        <taxon>Imparidentia</taxon>
        <taxon>Neoheterodontei</taxon>
        <taxon>Myida</taxon>
        <taxon>Dreissenoidea</taxon>
        <taxon>Dreissenidae</taxon>
        <taxon>Dreissena</taxon>
    </lineage>
</organism>
<dbReference type="EMBL" id="JAIWYP010000007">
    <property type="protein sequence ID" value="KAH3802538.1"/>
    <property type="molecule type" value="Genomic_DNA"/>
</dbReference>
<accession>A0A9D4FPD5</accession>
<sequence length="68" mass="7406">MALLGREKGLPSYGQWICPGWVERRGCRLSVMRYGLAGSRGGYSVLQSGYMALLGRANEGLPSGSQWI</sequence>